<gene>
    <name evidence="4" type="primary">mepM_1</name>
    <name evidence="4" type="ORF">DOQ08_00035</name>
</gene>
<keyword evidence="2" id="KW-0812">Transmembrane</keyword>
<dbReference type="InterPro" id="IPR016047">
    <property type="entry name" value="M23ase_b-sheet_dom"/>
</dbReference>
<dbReference type="Gene3D" id="2.70.70.10">
    <property type="entry name" value="Glucose Permease (Domain IIA)"/>
    <property type="match status" value="1"/>
</dbReference>
<evidence type="ECO:0000259" key="3">
    <source>
        <dbReference type="Pfam" id="PF01551"/>
    </source>
</evidence>
<dbReference type="InterPro" id="IPR011055">
    <property type="entry name" value="Dup_hybrid_motif"/>
</dbReference>
<evidence type="ECO:0000313" key="5">
    <source>
        <dbReference type="Proteomes" id="UP000265903"/>
    </source>
</evidence>
<keyword evidence="2" id="KW-1133">Transmembrane helix</keyword>
<feature type="domain" description="M23ase beta-sheet core" evidence="3">
    <location>
        <begin position="254"/>
        <end position="347"/>
    </location>
</feature>
<dbReference type="Proteomes" id="UP000265903">
    <property type="component" value="Unassembled WGS sequence"/>
</dbReference>
<feature type="coiled-coil region" evidence="1">
    <location>
        <begin position="187"/>
        <end position="221"/>
    </location>
</feature>
<dbReference type="CDD" id="cd12797">
    <property type="entry name" value="M23_peptidase"/>
    <property type="match status" value="1"/>
</dbReference>
<evidence type="ECO:0000256" key="1">
    <source>
        <dbReference type="SAM" id="Coils"/>
    </source>
</evidence>
<dbReference type="GO" id="GO:0004222">
    <property type="term" value="F:metalloendopeptidase activity"/>
    <property type="evidence" value="ECO:0007669"/>
    <property type="project" value="TreeGrafter"/>
</dbReference>
<comment type="caution">
    <text evidence="4">The sequence shown here is derived from an EMBL/GenBank/DDBJ whole genome shotgun (WGS) entry which is preliminary data.</text>
</comment>
<sequence>MSTGCYDFFQCVVVAKDSRPARKFSGSQHYMDMVATPYMTPNDDMNVIFVGKSHGQPRTLNLNAATIAGLFLGVMAVVLAAGWGGYRFAMERVAAAEPTESELVAEWRAKLQEQKAEMDRVRQDVDLQIDALTLRLGRIQGSLLRLDALGQRFVESGIVTSDEFNFDQPAAVGGPEEGGLSADSFSAPELTDMIDQIEAQIEDREKQLRLLEKVASRQKLEDDLYVQGRPITWGWLSSKYGYRSDPFTGKRTWHSGVDLAGKDGSDIIAVASGVVTYADERYGYGNLVEIDHGEGLVTRYAHAKTIKVKVGEIVQKGQSVALMGSTGRSTGPHVHFEVIRNGKPENPEKYIRRASR</sequence>
<keyword evidence="2" id="KW-0472">Membrane</keyword>
<keyword evidence="5" id="KW-1185">Reference proteome</keyword>
<proteinExistence type="predicted"/>
<dbReference type="AlphaFoldDB" id="A0A3M2RJH7"/>
<keyword evidence="1" id="KW-0175">Coiled coil</keyword>
<dbReference type="FunFam" id="2.70.70.10:FF:000006">
    <property type="entry name" value="M23 family peptidase"/>
    <property type="match status" value="1"/>
</dbReference>
<dbReference type="SUPFAM" id="SSF51261">
    <property type="entry name" value="Duplicated hybrid motif"/>
    <property type="match status" value="1"/>
</dbReference>
<protein>
    <submittedName>
        <fullName evidence="4">Murein DD-endopeptidase MepM</fullName>
        <ecNumber evidence="4">3.4.24.-</ecNumber>
    </submittedName>
</protein>
<organism evidence="4 5">
    <name type="scientific">Marinobacter litoralis</name>
    <dbReference type="NCBI Taxonomy" id="187981"/>
    <lineage>
        <taxon>Bacteria</taxon>
        <taxon>Pseudomonadati</taxon>
        <taxon>Pseudomonadota</taxon>
        <taxon>Gammaproteobacteria</taxon>
        <taxon>Pseudomonadales</taxon>
        <taxon>Marinobacteraceae</taxon>
        <taxon>Marinobacter</taxon>
    </lineage>
</organism>
<reference evidence="4 5" key="1">
    <citation type="submission" date="2018-08" db="EMBL/GenBank/DDBJ databases">
        <title>Whole Genome Sequence of the Moderate Halophilic Marine Bacterium Marinobacter litoralis Sw-45.</title>
        <authorList>
            <person name="Musa H."/>
        </authorList>
    </citation>
    <scope>NUCLEOTIDE SEQUENCE [LARGE SCALE GENOMIC DNA]</scope>
    <source>
        <strain evidence="4 5">Sw-45</strain>
    </source>
</reference>
<dbReference type="Pfam" id="PF01551">
    <property type="entry name" value="Peptidase_M23"/>
    <property type="match status" value="1"/>
</dbReference>
<dbReference type="EC" id="3.4.24.-" evidence="4"/>
<evidence type="ECO:0000313" key="4">
    <source>
        <dbReference type="EMBL" id="RMJ05368.1"/>
    </source>
</evidence>
<dbReference type="EMBL" id="QMDL01000001">
    <property type="protein sequence ID" value="RMJ05368.1"/>
    <property type="molecule type" value="Genomic_DNA"/>
</dbReference>
<feature type="transmembrane region" description="Helical" evidence="2">
    <location>
        <begin position="62"/>
        <end position="83"/>
    </location>
</feature>
<evidence type="ECO:0000256" key="2">
    <source>
        <dbReference type="SAM" id="Phobius"/>
    </source>
</evidence>
<dbReference type="PANTHER" id="PTHR21666:SF291">
    <property type="entry name" value="STAGE II SPORULATION PROTEIN Q"/>
    <property type="match status" value="1"/>
</dbReference>
<name>A0A3M2RJH7_9GAMM</name>
<dbReference type="PANTHER" id="PTHR21666">
    <property type="entry name" value="PEPTIDASE-RELATED"/>
    <property type="match status" value="1"/>
</dbReference>
<accession>A0A3M2RJH7</accession>
<dbReference type="InterPro" id="IPR050570">
    <property type="entry name" value="Cell_wall_metabolism_enzyme"/>
</dbReference>
<feature type="coiled-coil region" evidence="1">
    <location>
        <begin position="104"/>
        <end position="131"/>
    </location>
</feature>
<keyword evidence="4" id="KW-0378">Hydrolase</keyword>